<dbReference type="EMBL" id="CAMXCS010000001">
    <property type="protein sequence ID" value="CAI3932164.1"/>
    <property type="molecule type" value="Genomic_DNA"/>
</dbReference>
<name>A0A9W4TLS2_9PROT</name>
<dbReference type="AlphaFoldDB" id="A0A9W4TLS2"/>
<dbReference type="EMBL" id="CAMXCM010000001">
    <property type="protein sequence ID" value="CAI3928832.1"/>
    <property type="molecule type" value="Genomic_DNA"/>
</dbReference>
<evidence type="ECO:0000313" key="2">
    <source>
        <dbReference type="EMBL" id="CAI3932164.1"/>
    </source>
</evidence>
<sequence>MMIKYRYIMPHKYVLLSGLFCSGILPSVALSIKQRSSCSVMKLENGKQLVLQSQSLVTSLKGDRVN</sequence>
<dbReference type="Proteomes" id="UP001154255">
    <property type="component" value="Unassembled WGS sequence"/>
</dbReference>
<keyword evidence="4" id="KW-1185">Reference proteome</keyword>
<evidence type="ECO:0000313" key="1">
    <source>
        <dbReference type="EMBL" id="CAI3928832.1"/>
    </source>
</evidence>
<evidence type="ECO:0000313" key="4">
    <source>
        <dbReference type="Proteomes" id="UP001154259"/>
    </source>
</evidence>
<proteinExistence type="predicted"/>
<accession>A0A9W4TLS2</accession>
<comment type="caution">
    <text evidence="1">The sequence shown here is derived from an EMBL/GenBank/DDBJ whole genome shotgun (WGS) entry which is preliminary data.</text>
</comment>
<dbReference type="Proteomes" id="UP001154259">
    <property type="component" value="Unassembled WGS sequence"/>
</dbReference>
<organism evidence="1 3">
    <name type="scientific">Commensalibacter communis</name>
    <dbReference type="NCBI Taxonomy" id="2972786"/>
    <lineage>
        <taxon>Bacteria</taxon>
        <taxon>Pseudomonadati</taxon>
        <taxon>Pseudomonadota</taxon>
        <taxon>Alphaproteobacteria</taxon>
        <taxon>Acetobacterales</taxon>
        <taxon>Acetobacteraceae</taxon>
    </lineage>
</organism>
<reference evidence="1" key="1">
    <citation type="submission" date="2022-10" db="EMBL/GenBank/DDBJ databases">
        <authorList>
            <person name="Botero Cardona J."/>
        </authorList>
    </citation>
    <scope>NUCLEOTIDE SEQUENCE</scope>
    <source>
        <strain evidence="1">LMG 31819</strain>
        <strain evidence="2">R-53529</strain>
    </source>
</reference>
<gene>
    <name evidence="2" type="ORF">R53529_LOCUS592</name>
    <name evidence="1" type="ORF">R53530_LOCUS509</name>
</gene>
<protein>
    <submittedName>
        <fullName evidence="1">Uncharacterized protein</fullName>
    </submittedName>
</protein>
<evidence type="ECO:0000313" key="3">
    <source>
        <dbReference type="Proteomes" id="UP001154255"/>
    </source>
</evidence>